<keyword evidence="3 6" id="KW-0812">Transmembrane</keyword>
<feature type="transmembrane region" description="Helical" evidence="6">
    <location>
        <begin position="374"/>
        <end position="392"/>
    </location>
</feature>
<dbReference type="InterPro" id="IPR050833">
    <property type="entry name" value="Poly_Biosynth_Transport"/>
</dbReference>
<dbReference type="PANTHER" id="PTHR30250">
    <property type="entry name" value="PST FAMILY PREDICTED COLANIC ACID TRANSPORTER"/>
    <property type="match status" value="1"/>
</dbReference>
<dbReference type="Proteomes" id="UP000241954">
    <property type="component" value="Unassembled WGS sequence"/>
</dbReference>
<evidence type="ECO:0000256" key="6">
    <source>
        <dbReference type="SAM" id="Phobius"/>
    </source>
</evidence>
<keyword evidence="5 6" id="KW-0472">Membrane</keyword>
<dbReference type="PANTHER" id="PTHR30250:SF26">
    <property type="entry name" value="PSMA PROTEIN"/>
    <property type="match status" value="1"/>
</dbReference>
<evidence type="ECO:0008006" key="9">
    <source>
        <dbReference type="Google" id="ProtNLM"/>
    </source>
</evidence>
<dbReference type="EMBL" id="PYLW01000003">
    <property type="protein sequence ID" value="PSV98598.1"/>
    <property type="molecule type" value="Genomic_DNA"/>
</dbReference>
<dbReference type="RefSeq" id="WP_146147384.1">
    <property type="nucleotide sequence ID" value="NZ_PYLW01000003.1"/>
</dbReference>
<evidence type="ECO:0000256" key="1">
    <source>
        <dbReference type="ARBA" id="ARBA00004651"/>
    </source>
</evidence>
<feature type="transmembrane region" description="Helical" evidence="6">
    <location>
        <begin position="125"/>
        <end position="147"/>
    </location>
</feature>
<accession>A0A2T3MP53</accession>
<evidence type="ECO:0000256" key="3">
    <source>
        <dbReference type="ARBA" id="ARBA00022692"/>
    </source>
</evidence>
<feature type="transmembrane region" description="Helical" evidence="6">
    <location>
        <begin position="87"/>
        <end position="105"/>
    </location>
</feature>
<evidence type="ECO:0000256" key="2">
    <source>
        <dbReference type="ARBA" id="ARBA00022475"/>
    </source>
</evidence>
<feature type="transmembrane region" description="Helical" evidence="6">
    <location>
        <begin position="182"/>
        <end position="203"/>
    </location>
</feature>
<feature type="transmembrane region" description="Helical" evidence="6">
    <location>
        <begin position="430"/>
        <end position="454"/>
    </location>
</feature>
<comment type="subcellular location">
    <subcellularLocation>
        <location evidence="1">Cell membrane</location>
        <topology evidence="1">Multi-pass membrane protein</topology>
    </subcellularLocation>
</comment>
<organism evidence="7 8">
    <name type="scientific">Photobacterium iliopiscarium</name>
    <dbReference type="NCBI Taxonomy" id="56192"/>
    <lineage>
        <taxon>Bacteria</taxon>
        <taxon>Pseudomonadati</taxon>
        <taxon>Pseudomonadota</taxon>
        <taxon>Gammaproteobacteria</taxon>
        <taxon>Vibrionales</taxon>
        <taxon>Vibrionaceae</taxon>
        <taxon>Photobacterium</taxon>
    </lineage>
</organism>
<evidence type="ECO:0000313" key="8">
    <source>
        <dbReference type="Proteomes" id="UP000241954"/>
    </source>
</evidence>
<feature type="transmembrane region" description="Helical" evidence="6">
    <location>
        <begin position="159"/>
        <end position="176"/>
    </location>
</feature>
<evidence type="ECO:0000256" key="4">
    <source>
        <dbReference type="ARBA" id="ARBA00022989"/>
    </source>
</evidence>
<name>A0A2T3MP53_9GAMM</name>
<gene>
    <name evidence="7" type="ORF">C9I88_03985</name>
</gene>
<feature type="transmembrane region" description="Helical" evidence="6">
    <location>
        <begin position="9"/>
        <end position="30"/>
    </location>
</feature>
<feature type="transmembrane region" description="Helical" evidence="6">
    <location>
        <begin position="398"/>
        <end position="418"/>
    </location>
</feature>
<sequence length="502" mass="56248">MNKQIIRNVFFNGLSFICNFLVTLLLVPYLVDSLGIVAYGFIPLSMIFTAYIGVITETLTTSITRQITTALHNNDIDKVIRVFNTSLTLMIMIIIFLFIILNFSIGSIDGLIDIPIGFEGNVEFLFYIIIVNFLLSLITANFSVSMYACNRMDYMQINTAFRVVIRCLLIYLLFNYDQASLPNVAIATLGSGILSLLYALYFFRKLTPEIKINLLAFDKNEVKGICVIGGWLLINQLGFILFSKVDLLIVNKMLGIESSSLYSLAIQFSDLLKIFAGVIGGVLGPVTMILYSTGKTKEMRDITFVFSKLMSLTCSILIILICFYSDSIIRLWIGDEYININGLVWAVTIPLIISVGVYPLFSVNVAMNKVNIPALLNLILGAIGILVAIVLIENTELGYYAVAISTGSMLVIKNLIFIPIYTANIMKIRVITFINIHLVTIVFSILSFAFLFLIKEFFSYHINGYVSLFCVLISSGLLLLLLSLFFYTKSEIKSILDFFKNK</sequence>
<proteinExistence type="predicted"/>
<feature type="transmembrane region" description="Helical" evidence="6">
    <location>
        <begin position="36"/>
        <end position="55"/>
    </location>
</feature>
<comment type="caution">
    <text evidence="7">The sequence shown here is derived from an EMBL/GenBank/DDBJ whole genome shotgun (WGS) entry which is preliminary data.</text>
</comment>
<feature type="transmembrane region" description="Helical" evidence="6">
    <location>
        <begin position="345"/>
        <end position="367"/>
    </location>
</feature>
<keyword evidence="4 6" id="KW-1133">Transmembrane helix</keyword>
<protein>
    <recommendedName>
        <fullName evidence="9">Polysaccharide biosynthesis protein C-terminal domain-containing protein</fullName>
    </recommendedName>
</protein>
<keyword evidence="2" id="KW-1003">Cell membrane</keyword>
<evidence type="ECO:0000313" key="7">
    <source>
        <dbReference type="EMBL" id="PSV98598.1"/>
    </source>
</evidence>
<feature type="transmembrane region" description="Helical" evidence="6">
    <location>
        <begin position="312"/>
        <end position="333"/>
    </location>
</feature>
<evidence type="ECO:0000256" key="5">
    <source>
        <dbReference type="ARBA" id="ARBA00023136"/>
    </source>
</evidence>
<reference evidence="7 8" key="1">
    <citation type="submission" date="2018-01" db="EMBL/GenBank/DDBJ databases">
        <title>Whole genome sequencing of Histamine producing bacteria.</title>
        <authorList>
            <person name="Butler K."/>
        </authorList>
    </citation>
    <scope>NUCLEOTIDE SEQUENCE [LARGE SCALE GENOMIC DNA]</scope>
    <source>
        <strain evidence="7 8">NCIMB 13481</strain>
    </source>
</reference>
<dbReference type="GO" id="GO:0005886">
    <property type="term" value="C:plasma membrane"/>
    <property type="evidence" value="ECO:0007669"/>
    <property type="project" value="UniProtKB-SubCell"/>
</dbReference>
<feature type="transmembrane region" description="Helical" evidence="6">
    <location>
        <begin position="271"/>
        <end position="291"/>
    </location>
</feature>
<feature type="transmembrane region" description="Helical" evidence="6">
    <location>
        <begin position="466"/>
        <end position="487"/>
    </location>
</feature>
<dbReference type="AlphaFoldDB" id="A0A2T3MP53"/>
<feature type="transmembrane region" description="Helical" evidence="6">
    <location>
        <begin position="224"/>
        <end position="243"/>
    </location>
</feature>